<evidence type="ECO:0000313" key="4">
    <source>
        <dbReference type="Proteomes" id="UP000661649"/>
    </source>
</evidence>
<comment type="caution">
    <text evidence="3">The sequence shown here is derived from an EMBL/GenBank/DDBJ whole genome shotgun (WGS) entry which is preliminary data.</text>
</comment>
<keyword evidence="2" id="KW-0472">Membrane</keyword>
<evidence type="ECO:0000256" key="2">
    <source>
        <dbReference type="SAM" id="Phobius"/>
    </source>
</evidence>
<organism evidence="3 4">
    <name type="scientific">Blautia stercoris</name>
    <dbReference type="NCBI Taxonomy" id="871664"/>
    <lineage>
        <taxon>Bacteria</taxon>
        <taxon>Bacillati</taxon>
        <taxon>Bacillota</taxon>
        <taxon>Clostridia</taxon>
        <taxon>Lachnospirales</taxon>
        <taxon>Lachnospiraceae</taxon>
        <taxon>Blautia</taxon>
    </lineage>
</organism>
<dbReference type="Proteomes" id="UP000661649">
    <property type="component" value="Unassembled WGS sequence"/>
</dbReference>
<dbReference type="EMBL" id="JACRTP010000001">
    <property type="protein sequence ID" value="MBC8627683.1"/>
    <property type="molecule type" value="Genomic_DNA"/>
</dbReference>
<feature type="transmembrane region" description="Helical" evidence="2">
    <location>
        <begin position="189"/>
        <end position="207"/>
    </location>
</feature>
<evidence type="ECO:0008006" key="5">
    <source>
        <dbReference type="Google" id="ProtNLM"/>
    </source>
</evidence>
<keyword evidence="4" id="KW-1185">Reference proteome</keyword>
<dbReference type="RefSeq" id="WP_187558223.1">
    <property type="nucleotide sequence ID" value="NZ_JACRTP010000001.1"/>
</dbReference>
<feature type="transmembrane region" description="Helical" evidence="2">
    <location>
        <begin position="20"/>
        <end position="44"/>
    </location>
</feature>
<feature type="transmembrane region" description="Helical" evidence="2">
    <location>
        <begin position="213"/>
        <end position="236"/>
    </location>
</feature>
<feature type="transmembrane region" description="Helical" evidence="2">
    <location>
        <begin position="243"/>
        <end position="263"/>
    </location>
</feature>
<feature type="compositionally biased region" description="Polar residues" evidence="1">
    <location>
        <begin position="344"/>
        <end position="364"/>
    </location>
</feature>
<keyword evidence="2" id="KW-1133">Transmembrane helix</keyword>
<keyword evidence="2" id="KW-0812">Transmembrane</keyword>
<accession>A0ABR7P8E8</accession>
<proteinExistence type="predicted"/>
<evidence type="ECO:0000313" key="3">
    <source>
        <dbReference type="EMBL" id="MBC8627683.1"/>
    </source>
</evidence>
<feature type="transmembrane region" description="Helical" evidence="2">
    <location>
        <begin position="51"/>
        <end position="78"/>
    </location>
</feature>
<feature type="region of interest" description="Disordered" evidence="1">
    <location>
        <begin position="316"/>
        <end position="374"/>
    </location>
</feature>
<feature type="transmembrane region" description="Helical" evidence="2">
    <location>
        <begin position="84"/>
        <end position="104"/>
    </location>
</feature>
<name>A0ABR7P8E8_9FIRM</name>
<gene>
    <name evidence="3" type="ORF">H8712_03435</name>
</gene>
<feature type="compositionally biased region" description="Basic and acidic residues" evidence="1">
    <location>
        <begin position="316"/>
        <end position="326"/>
    </location>
</feature>
<feature type="transmembrane region" description="Helical" evidence="2">
    <location>
        <begin position="111"/>
        <end position="129"/>
    </location>
</feature>
<sequence>MTKLLLWKQKVKEFYGEHDFWITPLFKFLLAFVVFSQINGLLGFMRQIDNIFVVLILSLICAMFSINVMTMLACLLILGHCYAVGIETAGFAAVLLILLLILFLRFTSEDNVALILTPISFTLHIPAAVPVGCGILRGASSAVPSGCGVILYFFMKLVKDRATVLQGNETEPLQKLQLLLDGVLKNEEMWLTVVVFAAVVVIVSVISRASFDYAWRIAIVTGSVVYIVIMVFGSMFMSVSTELAGIILSGVAAIIIGFVIEFFELGVDYSRTELTQFEDDEYIYYVKAVPKALVSESKKSVKKFTPNSKVVEEVKPEEVRQNKETKAYQQESQHQEIKPIPEGNLSQTEKAHTQDFSAKQNTAQEEPEAVPVERVAEEDFDFEKQLEESLKNL</sequence>
<reference evidence="3 4" key="1">
    <citation type="submission" date="2020-08" db="EMBL/GenBank/DDBJ databases">
        <title>Genome public.</title>
        <authorList>
            <person name="Liu C."/>
            <person name="Sun Q."/>
        </authorList>
    </citation>
    <scope>NUCLEOTIDE SEQUENCE [LARGE SCALE GENOMIC DNA]</scope>
    <source>
        <strain evidence="3 4">3_YM_SP_D4_24.mj</strain>
    </source>
</reference>
<protein>
    <recommendedName>
        <fullName evidence="5">ABC transporter permease</fullName>
    </recommendedName>
</protein>
<evidence type="ECO:0000256" key="1">
    <source>
        <dbReference type="SAM" id="MobiDB-lite"/>
    </source>
</evidence>